<feature type="compositionally biased region" description="Polar residues" evidence="1">
    <location>
        <begin position="51"/>
        <end position="61"/>
    </location>
</feature>
<evidence type="ECO:0000256" key="1">
    <source>
        <dbReference type="SAM" id="MobiDB-lite"/>
    </source>
</evidence>
<organism evidence="2 3">
    <name type="scientific">Araneus ventricosus</name>
    <name type="common">Orbweaver spider</name>
    <name type="synonym">Epeira ventricosa</name>
    <dbReference type="NCBI Taxonomy" id="182803"/>
    <lineage>
        <taxon>Eukaryota</taxon>
        <taxon>Metazoa</taxon>
        <taxon>Ecdysozoa</taxon>
        <taxon>Arthropoda</taxon>
        <taxon>Chelicerata</taxon>
        <taxon>Arachnida</taxon>
        <taxon>Araneae</taxon>
        <taxon>Araneomorphae</taxon>
        <taxon>Entelegynae</taxon>
        <taxon>Araneoidea</taxon>
        <taxon>Araneidae</taxon>
        <taxon>Araneus</taxon>
    </lineage>
</organism>
<gene>
    <name evidence="2" type="ORF">AVEN_195307_1</name>
</gene>
<sequence>MTFTINIASPGEVRTCILSRAASYSHISGGPFRATTVKGINDSDSRCQVSLRQTSSTSPTHNHQKLKKRKPHLLSLDHSAKQIAVAIIVNTNLLTAWAFRWGAIAPHDEKPKIRTNTGSEQDNFTNPCPWLQTIPTRPDQVRVVQAT</sequence>
<accession>A0A4Y2IBT5</accession>
<dbReference type="Proteomes" id="UP000499080">
    <property type="component" value="Unassembled WGS sequence"/>
</dbReference>
<reference evidence="2 3" key="1">
    <citation type="journal article" date="2019" name="Sci. Rep.">
        <title>Orb-weaving spider Araneus ventricosus genome elucidates the spidroin gene catalogue.</title>
        <authorList>
            <person name="Kono N."/>
            <person name="Nakamura H."/>
            <person name="Ohtoshi R."/>
            <person name="Moran D.A.P."/>
            <person name="Shinohara A."/>
            <person name="Yoshida Y."/>
            <person name="Fujiwara M."/>
            <person name="Mori M."/>
            <person name="Tomita M."/>
            <person name="Arakawa K."/>
        </authorList>
    </citation>
    <scope>NUCLEOTIDE SEQUENCE [LARGE SCALE GENOMIC DNA]</scope>
</reference>
<proteinExistence type="predicted"/>
<comment type="caution">
    <text evidence="2">The sequence shown here is derived from an EMBL/GenBank/DDBJ whole genome shotgun (WGS) entry which is preliminary data.</text>
</comment>
<dbReference type="AlphaFoldDB" id="A0A4Y2IBT5"/>
<keyword evidence="3" id="KW-1185">Reference proteome</keyword>
<feature type="region of interest" description="Disordered" evidence="1">
    <location>
        <begin position="51"/>
        <end position="70"/>
    </location>
</feature>
<evidence type="ECO:0000313" key="2">
    <source>
        <dbReference type="EMBL" id="GBM75000.1"/>
    </source>
</evidence>
<name>A0A4Y2IBT5_ARAVE</name>
<dbReference type="EMBL" id="BGPR01002532">
    <property type="protein sequence ID" value="GBM75000.1"/>
    <property type="molecule type" value="Genomic_DNA"/>
</dbReference>
<protein>
    <submittedName>
        <fullName evidence="2">Uncharacterized protein</fullName>
    </submittedName>
</protein>
<evidence type="ECO:0000313" key="3">
    <source>
        <dbReference type="Proteomes" id="UP000499080"/>
    </source>
</evidence>